<sequence>MALDAVKIIGGNPTVARVENDFYPTPRGVILALLCAEFGKIPCQILEPACGDGALSKAMSENGYSVTSADLIYRGYGVGGVDFLKRQEQWDGGIITNPPFTLAQEFIEKGFEIGCTYLALILKSTYWHAYSTRGRTFRRYPPAAIYALGWRPDFLGLKAPTMDVIWCVWRKDHNGPTTYDVLPKP</sequence>
<name>A0A6J5REH9_9CAUD</name>
<dbReference type="SUPFAM" id="SSF53335">
    <property type="entry name" value="S-adenosyl-L-methionine-dependent methyltransferases"/>
    <property type="match status" value="1"/>
</dbReference>
<gene>
    <name evidence="1" type="ORF">UFOVP1299_12</name>
</gene>
<reference evidence="1" key="1">
    <citation type="submission" date="2020-05" db="EMBL/GenBank/DDBJ databases">
        <authorList>
            <person name="Chiriac C."/>
            <person name="Salcher M."/>
            <person name="Ghai R."/>
            <person name="Kavagutti S V."/>
        </authorList>
    </citation>
    <scope>NUCLEOTIDE SEQUENCE</scope>
</reference>
<evidence type="ECO:0008006" key="2">
    <source>
        <dbReference type="Google" id="ProtNLM"/>
    </source>
</evidence>
<evidence type="ECO:0000313" key="1">
    <source>
        <dbReference type="EMBL" id="CAB4195449.1"/>
    </source>
</evidence>
<dbReference type="EMBL" id="LR797246">
    <property type="protein sequence ID" value="CAB4195449.1"/>
    <property type="molecule type" value="Genomic_DNA"/>
</dbReference>
<accession>A0A6J5REH9</accession>
<dbReference type="InterPro" id="IPR029063">
    <property type="entry name" value="SAM-dependent_MTases_sf"/>
</dbReference>
<proteinExistence type="predicted"/>
<protein>
    <recommendedName>
        <fullName evidence="2">AdoMet_MTases domain containing protein</fullName>
    </recommendedName>
</protein>
<organism evidence="1">
    <name type="scientific">uncultured Caudovirales phage</name>
    <dbReference type="NCBI Taxonomy" id="2100421"/>
    <lineage>
        <taxon>Viruses</taxon>
        <taxon>Duplodnaviria</taxon>
        <taxon>Heunggongvirae</taxon>
        <taxon>Uroviricota</taxon>
        <taxon>Caudoviricetes</taxon>
        <taxon>Peduoviridae</taxon>
        <taxon>Maltschvirus</taxon>
        <taxon>Maltschvirus maltsch</taxon>
    </lineage>
</organism>